<dbReference type="InParanoid" id="A0A0D0AXK0"/>
<dbReference type="HOGENOM" id="CLU_1866435_0_0_1"/>
<evidence type="ECO:0000313" key="3">
    <source>
        <dbReference type="Proteomes" id="UP000054485"/>
    </source>
</evidence>
<dbReference type="Proteomes" id="UP000054485">
    <property type="component" value="Unassembled WGS sequence"/>
</dbReference>
<gene>
    <name evidence="2" type="ORF">CY34DRAFT_106846</name>
</gene>
<protein>
    <submittedName>
        <fullName evidence="2">Uncharacterized protein</fullName>
    </submittedName>
</protein>
<dbReference type="AlphaFoldDB" id="A0A0D0AXK0"/>
<feature type="region of interest" description="Disordered" evidence="1">
    <location>
        <begin position="107"/>
        <end position="137"/>
    </location>
</feature>
<organism evidence="2 3">
    <name type="scientific">Suillus luteus UH-Slu-Lm8-n1</name>
    <dbReference type="NCBI Taxonomy" id="930992"/>
    <lineage>
        <taxon>Eukaryota</taxon>
        <taxon>Fungi</taxon>
        <taxon>Dikarya</taxon>
        <taxon>Basidiomycota</taxon>
        <taxon>Agaricomycotina</taxon>
        <taxon>Agaricomycetes</taxon>
        <taxon>Agaricomycetidae</taxon>
        <taxon>Boletales</taxon>
        <taxon>Suillineae</taxon>
        <taxon>Suillaceae</taxon>
        <taxon>Suillus</taxon>
    </lineage>
</organism>
<dbReference type="EMBL" id="KN835237">
    <property type="protein sequence ID" value="KIK42494.1"/>
    <property type="molecule type" value="Genomic_DNA"/>
</dbReference>
<sequence>MTSEEAEKLKKVLNIASMQDRRTLYVTQRPENQQPRKWLYGQDYQEIVQIYLTDQQAQLNTLLVPNVDNVINRVAISNVVASLLKWQHQVVTEEQMELQINPHNIKKESISGPLTTKEESTPSLRHPTLLPSNKSCC</sequence>
<keyword evidence="3" id="KW-1185">Reference proteome</keyword>
<name>A0A0D0AXK0_9AGAM</name>
<proteinExistence type="predicted"/>
<evidence type="ECO:0000256" key="1">
    <source>
        <dbReference type="SAM" id="MobiDB-lite"/>
    </source>
</evidence>
<reference evidence="2 3" key="1">
    <citation type="submission" date="2014-04" db="EMBL/GenBank/DDBJ databases">
        <authorList>
            <consortium name="DOE Joint Genome Institute"/>
            <person name="Kuo A."/>
            <person name="Ruytinx J."/>
            <person name="Rineau F."/>
            <person name="Colpaert J."/>
            <person name="Kohler A."/>
            <person name="Nagy L.G."/>
            <person name="Floudas D."/>
            <person name="Copeland A."/>
            <person name="Barry K.W."/>
            <person name="Cichocki N."/>
            <person name="Veneault-Fourrey C."/>
            <person name="LaButti K."/>
            <person name="Lindquist E.A."/>
            <person name="Lipzen A."/>
            <person name="Lundell T."/>
            <person name="Morin E."/>
            <person name="Murat C."/>
            <person name="Sun H."/>
            <person name="Tunlid A."/>
            <person name="Henrissat B."/>
            <person name="Grigoriev I.V."/>
            <person name="Hibbett D.S."/>
            <person name="Martin F."/>
            <person name="Nordberg H.P."/>
            <person name="Cantor M.N."/>
            <person name="Hua S.X."/>
        </authorList>
    </citation>
    <scope>NUCLEOTIDE SEQUENCE [LARGE SCALE GENOMIC DNA]</scope>
    <source>
        <strain evidence="2 3">UH-Slu-Lm8-n1</strain>
    </source>
</reference>
<evidence type="ECO:0000313" key="2">
    <source>
        <dbReference type="EMBL" id="KIK42494.1"/>
    </source>
</evidence>
<accession>A0A0D0AXK0</accession>
<reference evidence="3" key="2">
    <citation type="submission" date="2015-01" db="EMBL/GenBank/DDBJ databases">
        <title>Evolutionary Origins and Diversification of the Mycorrhizal Mutualists.</title>
        <authorList>
            <consortium name="DOE Joint Genome Institute"/>
            <consortium name="Mycorrhizal Genomics Consortium"/>
            <person name="Kohler A."/>
            <person name="Kuo A."/>
            <person name="Nagy L.G."/>
            <person name="Floudas D."/>
            <person name="Copeland A."/>
            <person name="Barry K.W."/>
            <person name="Cichocki N."/>
            <person name="Veneault-Fourrey C."/>
            <person name="LaButti K."/>
            <person name="Lindquist E.A."/>
            <person name="Lipzen A."/>
            <person name="Lundell T."/>
            <person name="Morin E."/>
            <person name="Murat C."/>
            <person name="Riley R."/>
            <person name="Ohm R."/>
            <person name="Sun H."/>
            <person name="Tunlid A."/>
            <person name="Henrissat B."/>
            <person name="Grigoriev I.V."/>
            <person name="Hibbett D.S."/>
            <person name="Martin F."/>
        </authorList>
    </citation>
    <scope>NUCLEOTIDE SEQUENCE [LARGE SCALE GENOMIC DNA]</scope>
    <source>
        <strain evidence="3">UH-Slu-Lm8-n1</strain>
    </source>
</reference>